<dbReference type="AlphaFoldDB" id="A0A0U2MZS9"/>
<dbReference type="InterPro" id="IPR051393">
    <property type="entry name" value="ABC_transporter_permease"/>
</dbReference>
<evidence type="ECO:0000256" key="4">
    <source>
        <dbReference type="ARBA" id="ARBA00022692"/>
    </source>
</evidence>
<dbReference type="PROSITE" id="PS50928">
    <property type="entry name" value="ABC_TM1"/>
    <property type="match status" value="1"/>
</dbReference>
<feature type="transmembrane region" description="Helical" evidence="7">
    <location>
        <begin position="41"/>
        <end position="65"/>
    </location>
</feature>
<dbReference type="PATRIC" id="fig|162209.4.peg.3898"/>
<feature type="transmembrane region" description="Helical" evidence="7">
    <location>
        <begin position="228"/>
        <end position="250"/>
    </location>
</feature>
<dbReference type="GO" id="GO:0005886">
    <property type="term" value="C:plasma membrane"/>
    <property type="evidence" value="ECO:0007669"/>
    <property type="project" value="UniProtKB-SubCell"/>
</dbReference>
<evidence type="ECO:0000256" key="6">
    <source>
        <dbReference type="ARBA" id="ARBA00023136"/>
    </source>
</evidence>
<evidence type="ECO:0000313" key="10">
    <source>
        <dbReference type="EMBL" id="ALS23999.1"/>
    </source>
</evidence>
<dbReference type="STRING" id="162209.IJ22_36610"/>
<dbReference type="SUPFAM" id="SSF160964">
    <property type="entry name" value="MalF N-terminal region-like"/>
    <property type="match status" value="1"/>
</dbReference>
<proteinExistence type="inferred from homology"/>
<name>A0A0U2MZS9_9BACL</name>
<feature type="transmembrane region" description="Helical" evidence="7">
    <location>
        <begin position="100"/>
        <end position="123"/>
    </location>
</feature>
<keyword evidence="2 7" id="KW-0813">Transport</keyword>
<evidence type="ECO:0000256" key="7">
    <source>
        <dbReference type="RuleBase" id="RU363032"/>
    </source>
</evidence>
<dbReference type="PANTHER" id="PTHR30193:SF37">
    <property type="entry name" value="INNER MEMBRANE ABC TRANSPORTER PERMEASE PROTEIN YCJO"/>
    <property type="match status" value="1"/>
</dbReference>
<evidence type="ECO:0000256" key="3">
    <source>
        <dbReference type="ARBA" id="ARBA00022475"/>
    </source>
</evidence>
<comment type="subcellular location">
    <subcellularLocation>
        <location evidence="1 7">Cell membrane</location>
        <topology evidence="1 7">Multi-pass membrane protein</topology>
    </subcellularLocation>
</comment>
<dbReference type="KEGG" id="pnp:IJ22_36610"/>
<organism evidence="10 11">
    <name type="scientific">Paenibacillus naphthalenovorans</name>
    <dbReference type="NCBI Taxonomy" id="162209"/>
    <lineage>
        <taxon>Bacteria</taxon>
        <taxon>Bacillati</taxon>
        <taxon>Bacillota</taxon>
        <taxon>Bacilli</taxon>
        <taxon>Bacillales</taxon>
        <taxon>Paenibacillaceae</taxon>
        <taxon>Paenibacillus</taxon>
    </lineage>
</organism>
<sequence precursor="true">MNMKKEWHAHHSGKAASVTEAASSRRRSGPLRQEALKDFSFALPALGFLGLFLYYPLFYSIYISFTNWNMTRPIKKFVGADNYVRLLTSEDFYQSLKVTMIYTGMDVVFTLGAGLLLALLFNVANSRFYAFMRGVIFLPYYVSMVVAAMVFIWIYNNQYGLLNYLIGMLGFEPVNWLVDQKTVLPALVAVSVWKGAGFAMILFIAGMRGIPSEYYEAASIDGAGRYHLFRHITLPLLSPMTLFLVITTFISSMQVFQSVDIMTNGGPLKASNALVYWIYTMAFDEFKTGRAMALVIILFVMILALTLVQWMISRKKVHYEG</sequence>
<dbReference type="EMBL" id="CP013652">
    <property type="protein sequence ID" value="ALS23999.1"/>
    <property type="molecule type" value="Genomic_DNA"/>
</dbReference>
<dbReference type="InterPro" id="IPR000515">
    <property type="entry name" value="MetI-like"/>
</dbReference>
<dbReference type="InterPro" id="IPR035906">
    <property type="entry name" value="MetI-like_sf"/>
</dbReference>
<dbReference type="Proteomes" id="UP000061660">
    <property type="component" value="Chromosome"/>
</dbReference>
<reference evidence="11" key="1">
    <citation type="submission" date="2015-12" db="EMBL/GenBank/DDBJ databases">
        <title>Complete genome sequences of two moderately thermophilic Paenibacillus species.</title>
        <authorList>
            <person name="Butler R.III."/>
            <person name="Wang J."/>
            <person name="Stark B.C."/>
            <person name="Pombert J.-F."/>
        </authorList>
    </citation>
    <scope>NUCLEOTIDE SEQUENCE [LARGE SCALE GENOMIC DNA]</scope>
    <source>
        <strain evidence="11">32O-Y</strain>
    </source>
</reference>
<evidence type="ECO:0000259" key="9">
    <source>
        <dbReference type="PROSITE" id="PS50928"/>
    </source>
</evidence>
<feature type="transmembrane region" description="Helical" evidence="7">
    <location>
        <begin position="135"/>
        <end position="155"/>
    </location>
</feature>
<evidence type="ECO:0000313" key="11">
    <source>
        <dbReference type="Proteomes" id="UP000061660"/>
    </source>
</evidence>
<keyword evidence="6 7" id="KW-0472">Membrane</keyword>
<dbReference type="PANTHER" id="PTHR30193">
    <property type="entry name" value="ABC TRANSPORTER PERMEASE PROTEIN"/>
    <property type="match status" value="1"/>
</dbReference>
<evidence type="ECO:0000256" key="5">
    <source>
        <dbReference type="ARBA" id="ARBA00022989"/>
    </source>
</evidence>
<comment type="similarity">
    <text evidence="7">Belongs to the binding-protein-dependent transport system permease family.</text>
</comment>
<dbReference type="Gene3D" id="1.10.3720.10">
    <property type="entry name" value="MetI-like"/>
    <property type="match status" value="1"/>
</dbReference>
<feature type="transmembrane region" description="Helical" evidence="7">
    <location>
        <begin position="291"/>
        <end position="312"/>
    </location>
</feature>
<dbReference type="CDD" id="cd06261">
    <property type="entry name" value="TM_PBP2"/>
    <property type="match status" value="1"/>
</dbReference>
<dbReference type="Gene3D" id="1.20.58.370">
    <property type="entry name" value="MalF N-terminal region-like"/>
    <property type="match status" value="1"/>
</dbReference>
<accession>A0A0U2MZS9</accession>
<dbReference type="InterPro" id="IPR035277">
    <property type="entry name" value="MalF_N"/>
</dbReference>
<keyword evidence="4 7" id="KW-0812">Transmembrane</keyword>
<feature type="region of interest" description="Disordered" evidence="8">
    <location>
        <begin position="1"/>
        <end position="25"/>
    </location>
</feature>
<reference evidence="10 11" key="2">
    <citation type="journal article" date="2016" name="Genome Announc.">
        <title>Complete Genome Sequences of Two Interactive Moderate Thermophiles, Paenibacillus napthalenovorans 32O-Y and Paenibacillus sp. 32O-W.</title>
        <authorList>
            <person name="Butler R.R.III."/>
            <person name="Wang J."/>
            <person name="Stark B.C."/>
            <person name="Pombert J.F."/>
        </authorList>
    </citation>
    <scope>NUCLEOTIDE SEQUENCE [LARGE SCALE GENOMIC DNA]</scope>
    <source>
        <strain evidence="10 11">32O-Y</strain>
    </source>
</reference>
<evidence type="ECO:0000256" key="2">
    <source>
        <dbReference type="ARBA" id="ARBA00022448"/>
    </source>
</evidence>
<dbReference type="SUPFAM" id="SSF161098">
    <property type="entry name" value="MetI-like"/>
    <property type="match status" value="1"/>
</dbReference>
<keyword evidence="3" id="KW-1003">Cell membrane</keyword>
<evidence type="ECO:0000256" key="8">
    <source>
        <dbReference type="SAM" id="MobiDB-lite"/>
    </source>
</evidence>
<keyword evidence="5 7" id="KW-1133">Transmembrane helix</keyword>
<protein>
    <submittedName>
        <fullName evidence="10">ABC transporter permease</fullName>
    </submittedName>
</protein>
<keyword evidence="11" id="KW-1185">Reference proteome</keyword>
<gene>
    <name evidence="10" type="ORF">IJ22_36610</name>
</gene>
<feature type="domain" description="ABC transmembrane type-1" evidence="9">
    <location>
        <begin position="96"/>
        <end position="309"/>
    </location>
</feature>
<feature type="transmembrane region" description="Helical" evidence="7">
    <location>
        <begin position="183"/>
        <end position="207"/>
    </location>
</feature>
<dbReference type="Pfam" id="PF00528">
    <property type="entry name" value="BPD_transp_1"/>
    <property type="match status" value="1"/>
</dbReference>
<evidence type="ECO:0000256" key="1">
    <source>
        <dbReference type="ARBA" id="ARBA00004651"/>
    </source>
</evidence>
<dbReference type="GO" id="GO:0055085">
    <property type="term" value="P:transmembrane transport"/>
    <property type="evidence" value="ECO:0007669"/>
    <property type="project" value="InterPro"/>
</dbReference>
<dbReference type="RefSeq" id="WP_235594163.1">
    <property type="nucleotide sequence ID" value="NZ_CP013652.1"/>
</dbReference>